<evidence type="ECO:0000256" key="3">
    <source>
        <dbReference type="SAM" id="Phobius"/>
    </source>
</evidence>
<keyword evidence="3" id="KW-0472">Membrane</keyword>
<evidence type="ECO:0000259" key="4">
    <source>
        <dbReference type="Pfam" id="PF25917"/>
    </source>
</evidence>
<gene>
    <name evidence="5" type="primary">macA</name>
    <name evidence="5" type="ORF">GCM10022255_003550</name>
</gene>
<evidence type="ECO:0000256" key="1">
    <source>
        <dbReference type="SAM" id="Coils"/>
    </source>
</evidence>
<reference evidence="6" key="1">
    <citation type="journal article" date="2019" name="Int. J. Syst. Evol. Microbiol.">
        <title>The Global Catalogue of Microorganisms (GCM) 10K type strain sequencing project: providing services to taxonomists for standard genome sequencing and annotation.</title>
        <authorList>
            <consortium name="The Broad Institute Genomics Platform"/>
            <consortium name="The Broad Institute Genome Sequencing Center for Infectious Disease"/>
            <person name="Wu L."/>
            <person name="Ma J."/>
        </authorList>
    </citation>
    <scope>NUCLEOTIDE SEQUENCE [LARGE SCALE GENOMIC DNA]</scope>
    <source>
        <strain evidence="6">JCM 17441</strain>
    </source>
</reference>
<dbReference type="Gene3D" id="1.10.287.470">
    <property type="entry name" value="Helix hairpin bin"/>
    <property type="match status" value="2"/>
</dbReference>
<comment type="caution">
    <text evidence="5">The sequence shown here is derived from an EMBL/GenBank/DDBJ whole genome shotgun (WGS) entry which is preliminary data.</text>
</comment>
<evidence type="ECO:0000313" key="6">
    <source>
        <dbReference type="Proteomes" id="UP001500620"/>
    </source>
</evidence>
<sequence>MRSGLGSREESGLNYLPMKVWWLAGGAAVLAAAAVTTVVLTGDDKPAPVKVSTAKVVRGPVSTTVSASGAVQAQASRSLGFTTSGTLIELDVKAGDVVAPGAVLAKIDPASAQDSVDQASQNVDSAQDALTRAEDAHDAALATPTANPTPSASSSRGATTGGGQNTGGGGQTTGGGQNTNANTAQNRANQVQQTSDNLMSAQQRLNNAKLSLTQANAKLAGTVITAPVGGKILAVNGTVGSQAGSNVITLAGTGDVVVKAQFTEAEVAHLQVGQASKITLPDNVSAKYDGKVMQIDPAGTVSNRLVRYAALISFDKVPDTLLYGQSATVAVVTASVDNVLSVPSTAVHDGVVTVRVNGKDEQRTVEVGLRGDVNTEIKSGLAEGDEILTAGQ</sequence>
<keyword evidence="3" id="KW-0812">Transmembrane</keyword>
<dbReference type="Gene3D" id="2.40.30.170">
    <property type="match status" value="1"/>
</dbReference>
<dbReference type="PANTHER" id="PTHR30469">
    <property type="entry name" value="MULTIDRUG RESISTANCE PROTEIN MDTA"/>
    <property type="match status" value="1"/>
</dbReference>
<dbReference type="Pfam" id="PF25917">
    <property type="entry name" value="BSH_RND"/>
    <property type="match status" value="1"/>
</dbReference>
<feature type="compositionally biased region" description="Polar residues" evidence="2">
    <location>
        <begin position="112"/>
        <end position="125"/>
    </location>
</feature>
<keyword evidence="3" id="KW-1133">Transmembrane helix</keyword>
<organism evidence="5 6">
    <name type="scientific">Dactylosporangium darangshiense</name>
    <dbReference type="NCBI Taxonomy" id="579108"/>
    <lineage>
        <taxon>Bacteria</taxon>
        <taxon>Bacillati</taxon>
        <taxon>Actinomycetota</taxon>
        <taxon>Actinomycetes</taxon>
        <taxon>Micromonosporales</taxon>
        <taxon>Micromonosporaceae</taxon>
        <taxon>Dactylosporangium</taxon>
    </lineage>
</organism>
<dbReference type="Gene3D" id="2.40.420.20">
    <property type="match status" value="1"/>
</dbReference>
<evidence type="ECO:0000313" key="5">
    <source>
        <dbReference type="EMBL" id="GAA4243642.1"/>
    </source>
</evidence>
<feature type="transmembrane region" description="Helical" evidence="3">
    <location>
        <begin position="20"/>
        <end position="40"/>
    </location>
</feature>
<dbReference type="SUPFAM" id="SSF111369">
    <property type="entry name" value="HlyD-like secretion proteins"/>
    <property type="match status" value="2"/>
</dbReference>
<evidence type="ECO:0000256" key="2">
    <source>
        <dbReference type="SAM" id="MobiDB-lite"/>
    </source>
</evidence>
<feature type="domain" description="Multidrug resistance protein MdtA-like barrel-sandwich hybrid" evidence="4">
    <location>
        <begin position="84"/>
        <end position="245"/>
    </location>
</feature>
<dbReference type="Proteomes" id="UP001500620">
    <property type="component" value="Unassembled WGS sequence"/>
</dbReference>
<dbReference type="PANTHER" id="PTHR30469:SF33">
    <property type="entry name" value="SLR1207 PROTEIN"/>
    <property type="match status" value="1"/>
</dbReference>
<dbReference type="Gene3D" id="2.40.50.100">
    <property type="match status" value="2"/>
</dbReference>
<accession>A0ABP8CUP5</accession>
<dbReference type="EMBL" id="BAABAT010000001">
    <property type="protein sequence ID" value="GAA4243642.1"/>
    <property type="molecule type" value="Genomic_DNA"/>
</dbReference>
<name>A0ABP8CUP5_9ACTN</name>
<protein>
    <submittedName>
        <fullName evidence="5">Macrolide transporter subunit MacA</fullName>
    </submittedName>
</protein>
<feature type="compositionally biased region" description="Gly residues" evidence="2">
    <location>
        <begin position="159"/>
        <end position="177"/>
    </location>
</feature>
<dbReference type="InterPro" id="IPR058625">
    <property type="entry name" value="MdtA-like_BSH"/>
</dbReference>
<feature type="compositionally biased region" description="Low complexity" evidence="2">
    <location>
        <begin position="139"/>
        <end position="158"/>
    </location>
</feature>
<feature type="coiled-coil region" evidence="1">
    <location>
        <begin position="191"/>
        <end position="218"/>
    </location>
</feature>
<keyword evidence="6" id="KW-1185">Reference proteome</keyword>
<feature type="region of interest" description="Disordered" evidence="2">
    <location>
        <begin position="110"/>
        <end position="182"/>
    </location>
</feature>
<proteinExistence type="predicted"/>
<keyword evidence="1" id="KW-0175">Coiled coil</keyword>